<dbReference type="Proteomes" id="UP000187486">
    <property type="component" value="Unassembled WGS sequence"/>
</dbReference>
<gene>
    <name evidence="3" type="ORF">BS329_40220</name>
</gene>
<dbReference type="CDD" id="cd03358">
    <property type="entry name" value="LbH_WxcM_N_like"/>
    <property type="match status" value="1"/>
</dbReference>
<dbReference type="GO" id="GO:0016740">
    <property type="term" value="F:transferase activity"/>
    <property type="evidence" value="ECO:0007669"/>
    <property type="project" value="UniProtKB-KW"/>
</dbReference>
<proteinExistence type="predicted"/>
<dbReference type="InterPro" id="IPR018357">
    <property type="entry name" value="Hexapep_transf_CS"/>
</dbReference>
<sequence length="199" mass="20748">MTTTTQPHIAPTAHIAPDARIGDGTRVWHQAQVAADVEIGTGATLGTGCYIGSGARIGDNVKIGNHADLFGACLEDDVMISPQVVLTEDRTPRATRPDGLRQGPCDWTSNPVTVRRGATLGAGARVAPGVEIGPYALVGIGAVVLGDVPPHALVLGNPARACGWVCRCAHTLDSRLRCPACDRAYELTTDLLTERPSAP</sequence>
<dbReference type="Pfam" id="PF00132">
    <property type="entry name" value="Hexapep"/>
    <property type="match status" value="1"/>
</dbReference>
<comment type="caution">
    <text evidence="3">The sequence shown here is derived from an EMBL/GenBank/DDBJ whole genome shotgun (WGS) entry which is preliminary data.</text>
</comment>
<dbReference type="Gene3D" id="2.160.10.10">
    <property type="entry name" value="Hexapeptide repeat proteins"/>
    <property type="match status" value="1"/>
</dbReference>
<dbReference type="PROSITE" id="PS00101">
    <property type="entry name" value="HEXAPEP_TRANSFERASES"/>
    <property type="match status" value="1"/>
</dbReference>
<dbReference type="AlphaFoldDB" id="A0A1R0KDT9"/>
<evidence type="ECO:0000256" key="1">
    <source>
        <dbReference type="ARBA" id="ARBA00022679"/>
    </source>
</evidence>
<keyword evidence="4" id="KW-1185">Reference proteome</keyword>
<evidence type="ECO:0000256" key="2">
    <source>
        <dbReference type="ARBA" id="ARBA00022737"/>
    </source>
</evidence>
<dbReference type="RefSeq" id="WP_076168699.1">
    <property type="nucleotide sequence ID" value="NZ_JBEZVB010000099.1"/>
</dbReference>
<accession>A0A1R0KDT9</accession>
<dbReference type="PANTHER" id="PTHR43300">
    <property type="entry name" value="ACETYLTRANSFERASE"/>
    <property type="match status" value="1"/>
</dbReference>
<evidence type="ECO:0000313" key="4">
    <source>
        <dbReference type="Proteomes" id="UP000187486"/>
    </source>
</evidence>
<dbReference type="STRING" id="76021.BS329_40220"/>
<dbReference type="InterPro" id="IPR001451">
    <property type="entry name" value="Hexapep"/>
</dbReference>
<evidence type="ECO:0008006" key="5">
    <source>
        <dbReference type="Google" id="ProtNLM"/>
    </source>
</evidence>
<dbReference type="OrthoDB" id="2643438at2"/>
<organism evidence="3 4">
    <name type="scientific">Amycolatopsis coloradensis</name>
    <dbReference type="NCBI Taxonomy" id="76021"/>
    <lineage>
        <taxon>Bacteria</taxon>
        <taxon>Bacillati</taxon>
        <taxon>Actinomycetota</taxon>
        <taxon>Actinomycetes</taxon>
        <taxon>Pseudonocardiales</taxon>
        <taxon>Pseudonocardiaceae</taxon>
        <taxon>Amycolatopsis</taxon>
    </lineage>
</organism>
<dbReference type="SUPFAM" id="SSF51161">
    <property type="entry name" value="Trimeric LpxA-like enzymes"/>
    <property type="match status" value="1"/>
</dbReference>
<keyword evidence="2" id="KW-0677">Repeat</keyword>
<dbReference type="PANTHER" id="PTHR43300:SF4">
    <property type="entry name" value="ACYL-[ACYL-CARRIER-PROTEIN]--UDP-N-ACETYLGLUCOSAMINE O-ACYLTRANSFERASE"/>
    <property type="match status" value="1"/>
</dbReference>
<evidence type="ECO:0000313" key="3">
    <source>
        <dbReference type="EMBL" id="OLZ43166.1"/>
    </source>
</evidence>
<name>A0A1R0KDT9_9PSEU</name>
<protein>
    <recommendedName>
        <fullName evidence="5">N-acetyltransferase</fullName>
    </recommendedName>
</protein>
<dbReference type="InterPro" id="IPR011004">
    <property type="entry name" value="Trimer_LpxA-like_sf"/>
</dbReference>
<keyword evidence="1" id="KW-0808">Transferase</keyword>
<reference evidence="3 4" key="1">
    <citation type="submission" date="2016-01" db="EMBL/GenBank/DDBJ databases">
        <title>Amycolatopsis coloradensis genome sequencing and assembly.</title>
        <authorList>
            <person name="Mayilraj S."/>
        </authorList>
    </citation>
    <scope>NUCLEOTIDE SEQUENCE [LARGE SCALE GENOMIC DNA]</scope>
    <source>
        <strain evidence="3 4">DSM 44225</strain>
    </source>
</reference>
<dbReference type="InterPro" id="IPR050179">
    <property type="entry name" value="Trans_hexapeptide_repeat"/>
</dbReference>
<dbReference type="EMBL" id="MQUQ01000039">
    <property type="protein sequence ID" value="OLZ43166.1"/>
    <property type="molecule type" value="Genomic_DNA"/>
</dbReference>